<proteinExistence type="inferred from homology"/>
<protein>
    <recommendedName>
        <fullName evidence="2">Smf/DprA SLOG domain-containing protein</fullName>
    </recommendedName>
</protein>
<organism evidence="3 4">
    <name type="scientific">Paractinoplanes rishiriensis</name>
    <dbReference type="NCBI Taxonomy" id="1050105"/>
    <lineage>
        <taxon>Bacteria</taxon>
        <taxon>Bacillati</taxon>
        <taxon>Actinomycetota</taxon>
        <taxon>Actinomycetes</taxon>
        <taxon>Micromonosporales</taxon>
        <taxon>Micromonosporaceae</taxon>
        <taxon>Paractinoplanes</taxon>
    </lineage>
</organism>
<dbReference type="RefSeq" id="WP_203791009.1">
    <property type="nucleotide sequence ID" value="NZ_BOMV01000116.1"/>
</dbReference>
<evidence type="ECO:0000313" key="3">
    <source>
        <dbReference type="EMBL" id="GIF02012.1"/>
    </source>
</evidence>
<accession>A0A919KD92</accession>
<comment type="similarity">
    <text evidence="1">Belongs to the DprA/Smf family.</text>
</comment>
<evidence type="ECO:0000313" key="4">
    <source>
        <dbReference type="Proteomes" id="UP000636960"/>
    </source>
</evidence>
<dbReference type="EMBL" id="BOMV01000116">
    <property type="protein sequence ID" value="GIF02012.1"/>
    <property type="molecule type" value="Genomic_DNA"/>
</dbReference>
<evidence type="ECO:0000256" key="1">
    <source>
        <dbReference type="ARBA" id="ARBA00006525"/>
    </source>
</evidence>
<feature type="domain" description="Smf/DprA SLOG" evidence="2">
    <location>
        <begin position="82"/>
        <end position="302"/>
    </location>
</feature>
<keyword evidence="4" id="KW-1185">Reference proteome</keyword>
<gene>
    <name evidence="3" type="ORF">Ari01nite_94760</name>
</gene>
<name>A0A919KD92_9ACTN</name>
<dbReference type="Proteomes" id="UP000636960">
    <property type="component" value="Unassembled WGS sequence"/>
</dbReference>
<sequence length="306" mass="31607">MSIDRELIRVARATLALLDPTRNEALHQLLAFFGPVEALAWLNAPTRTPAEQAEILRGVSIDRLLAHHATVAARTEEAGARVLIPEDDAWPARLDDLSRVAFTGAPSSALCLWIRGNGDPSTALRRVVAVTGARAATAYGQTVAGDVSYGLAGQGWSVAAGSSVGIDSAALRGALAAGGPAIAVLPAGIDRPYPAANTDVLARVADRGLLISADPPDSATTSRRFVAARRLLAGLGHGAVVVEAAAGSQALTVLDETISRGRRAMVVPGPVTSAMSSGTHAYLREHPQARLVRHTADIVAELPSAG</sequence>
<dbReference type="Pfam" id="PF02481">
    <property type="entry name" value="DNA_processg_A"/>
    <property type="match status" value="1"/>
</dbReference>
<reference evidence="3" key="1">
    <citation type="submission" date="2021-01" db="EMBL/GenBank/DDBJ databases">
        <title>Whole genome shotgun sequence of Actinoplanes rishiriensis NBRC 108556.</title>
        <authorList>
            <person name="Komaki H."/>
            <person name="Tamura T."/>
        </authorList>
    </citation>
    <scope>NUCLEOTIDE SEQUENCE</scope>
    <source>
        <strain evidence="3">NBRC 108556</strain>
    </source>
</reference>
<dbReference type="InterPro" id="IPR057666">
    <property type="entry name" value="DrpA_SLOG"/>
</dbReference>
<dbReference type="AlphaFoldDB" id="A0A919KD92"/>
<dbReference type="PANTHER" id="PTHR43022:SF1">
    <property type="entry name" value="PROTEIN SMF"/>
    <property type="match status" value="1"/>
</dbReference>
<dbReference type="InterPro" id="IPR003488">
    <property type="entry name" value="DprA"/>
</dbReference>
<dbReference type="PANTHER" id="PTHR43022">
    <property type="entry name" value="PROTEIN SMF"/>
    <property type="match status" value="1"/>
</dbReference>
<comment type="caution">
    <text evidence="3">The sequence shown here is derived from an EMBL/GenBank/DDBJ whole genome shotgun (WGS) entry which is preliminary data.</text>
</comment>
<dbReference type="GO" id="GO:0009294">
    <property type="term" value="P:DNA-mediated transformation"/>
    <property type="evidence" value="ECO:0007669"/>
    <property type="project" value="InterPro"/>
</dbReference>
<dbReference type="SUPFAM" id="SSF102405">
    <property type="entry name" value="MCP/YpsA-like"/>
    <property type="match status" value="1"/>
</dbReference>
<evidence type="ECO:0000259" key="2">
    <source>
        <dbReference type="Pfam" id="PF02481"/>
    </source>
</evidence>
<dbReference type="Gene3D" id="3.40.50.450">
    <property type="match status" value="1"/>
</dbReference>